<dbReference type="KEGG" id="wma:WM2015_62"/>
<evidence type="ECO:0000256" key="1">
    <source>
        <dbReference type="SAM" id="MobiDB-lite"/>
    </source>
</evidence>
<dbReference type="AlphaFoldDB" id="A0A0K0XRY3"/>
<keyword evidence="3" id="KW-1185">Reference proteome</keyword>
<dbReference type="RefSeq" id="WP_156200708.1">
    <property type="nucleotide sequence ID" value="NZ_CP012154.1"/>
</dbReference>
<feature type="region of interest" description="Disordered" evidence="1">
    <location>
        <begin position="80"/>
        <end position="109"/>
    </location>
</feature>
<evidence type="ECO:0000313" key="3">
    <source>
        <dbReference type="Proteomes" id="UP000066624"/>
    </source>
</evidence>
<dbReference type="STRING" id="1579979.WM2015_62"/>
<proteinExistence type="predicted"/>
<organism evidence="2 3">
    <name type="scientific">Wenzhouxiangella marina</name>
    <dbReference type="NCBI Taxonomy" id="1579979"/>
    <lineage>
        <taxon>Bacteria</taxon>
        <taxon>Pseudomonadati</taxon>
        <taxon>Pseudomonadota</taxon>
        <taxon>Gammaproteobacteria</taxon>
        <taxon>Chromatiales</taxon>
        <taxon>Wenzhouxiangellaceae</taxon>
        <taxon>Wenzhouxiangella</taxon>
    </lineage>
</organism>
<dbReference type="Proteomes" id="UP000066624">
    <property type="component" value="Chromosome"/>
</dbReference>
<dbReference type="EMBL" id="CP012154">
    <property type="protein sequence ID" value="AKS40453.1"/>
    <property type="molecule type" value="Genomic_DNA"/>
</dbReference>
<reference evidence="2 3" key="1">
    <citation type="submission" date="2015-07" db="EMBL/GenBank/DDBJ databases">
        <authorList>
            <person name="Noorani M."/>
        </authorList>
    </citation>
    <scope>NUCLEOTIDE SEQUENCE [LARGE SCALE GENOMIC DNA]</scope>
    <source>
        <strain evidence="2 3">KCTC 42284</strain>
    </source>
</reference>
<gene>
    <name evidence="2" type="ORF">WM2015_62</name>
</gene>
<protein>
    <submittedName>
        <fullName evidence="2">Uncharacterized protein</fullName>
    </submittedName>
</protein>
<accession>A0A0K0XRY3</accession>
<name>A0A0K0XRY3_9GAMM</name>
<evidence type="ECO:0000313" key="2">
    <source>
        <dbReference type="EMBL" id="AKS40453.1"/>
    </source>
</evidence>
<sequence>MRTVLAQYLLPRGWLFSGTNTVIESSKIMAAMLANVRLACVFVVLVWCQPPASASNDPLGLFCPQCYDLNSARLLAENHAPPGPSGPGCGGLSPDGEDEDTHSGERASFGGCQTPIRRVFLINQTSGQVFSFRVWQEGGLPVAISEPLSSAESLVTDRIIELRVAWDELLQGMTIAGDRPLVASYSRPAGSIRTTGSCPEGTALDAVLDPAVMIQYEELIRLAAVQGLPPFNEGQSWVNNINGVGASAFGFGLSAQWEVGAQTYYEFTFERSEVPTPNIPDQLIFEVEYLGNAPASGTPLLNIQFNRDLSRAAGQPARNLERGGSYTNECVLAKIESALTDQGFTFHYPPHDPTPRPFPESGGGSGFNVGRCSKRLTARVNGEAQYSFIIFVDCVRP</sequence>